<sequence>MTTLHAYDNPTDDEPILLDASRDDARPDASAEDRFTTALLCLGAAYALSWAEFGLALVVGFPGNLESHPLAASVASRVLLALLYLCVASRLQWARWVTIALGLCSVLFVAPTIALQWHVFPAAAMICGVSIVFKLAASIYLLSPMPERA</sequence>
<reference evidence="3" key="1">
    <citation type="submission" date="2015-06" db="EMBL/GenBank/DDBJ databases">
        <title>Comparative genomics of Burkholderia leaf nodule symbionts.</title>
        <authorList>
            <person name="Carlier A."/>
            <person name="Eberl L."/>
            <person name="Pinto-Carbo M."/>
        </authorList>
    </citation>
    <scope>NUCLEOTIDE SEQUENCE [LARGE SCALE GENOMIC DNA]</scope>
    <source>
        <strain evidence="3">UZHbot4</strain>
    </source>
</reference>
<dbReference type="Proteomes" id="UP000036959">
    <property type="component" value="Unassembled WGS sequence"/>
</dbReference>
<feature type="transmembrane region" description="Helical" evidence="1">
    <location>
        <begin position="67"/>
        <end position="86"/>
    </location>
</feature>
<comment type="caution">
    <text evidence="2">The sequence shown here is derived from an EMBL/GenBank/DDBJ whole genome shotgun (WGS) entry which is preliminary data.</text>
</comment>
<keyword evidence="3" id="KW-1185">Reference proteome</keyword>
<gene>
    <name evidence="2" type="ORF">BVER_01541c</name>
</gene>
<name>A0A0L0MI13_9BURK</name>
<protein>
    <submittedName>
        <fullName evidence="2">Uncharacterized protein</fullName>
    </submittedName>
</protein>
<evidence type="ECO:0000256" key="1">
    <source>
        <dbReference type="SAM" id="Phobius"/>
    </source>
</evidence>
<feature type="transmembrane region" description="Helical" evidence="1">
    <location>
        <begin position="120"/>
        <end position="142"/>
    </location>
</feature>
<dbReference type="EMBL" id="LFJJ01000009">
    <property type="protein sequence ID" value="KND61940.1"/>
    <property type="molecule type" value="Genomic_DNA"/>
</dbReference>
<keyword evidence="1" id="KW-0472">Membrane</keyword>
<keyword evidence="1" id="KW-1133">Transmembrane helix</keyword>
<dbReference type="PATRIC" id="fig|242163.4.peg.6814"/>
<evidence type="ECO:0000313" key="2">
    <source>
        <dbReference type="EMBL" id="KND61940.1"/>
    </source>
</evidence>
<dbReference type="RefSeq" id="WP_050452153.1">
    <property type="nucleotide sequence ID" value="NZ_LFJJ01000009.1"/>
</dbReference>
<dbReference type="AlphaFoldDB" id="A0A0L0MI13"/>
<feature type="transmembrane region" description="Helical" evidence="1">
    <location>
        <begin position="93"/>
        <end position="114"/>
    </location>
</feature>
<accession>A0A0L0MI13</accession>
<evidence type="ECO:0000313" key="3">
    <source>
        <dbReference type="Proteomes" id="UP000036959"/>
    </source>
</evidence>
<organism evidence="2 3">
    <name type="scientific">Candidatus Burkholderia verschuerenii</name>
    <dbReference type="NCBI Taxonomy" id="242163"/>
    <lineage>
        <taxon>Bacteria</taxon>
        <taxon>Pseudomonadati</taxon>
        <taxon>Pseudomonadota</taxon>
        <taxon>Betaproteobacteria</taxon>
        <taxon>Burkholderiales</taxon>
        <taxon>Burkholderiaceae</taxon>
        <taxon>Burkholderia</taxon>
    </lineage>
</organism>
<feature type="transmembrane region" description="Helical" evidence="1">
    <location>
        <begin position="35"/>
        <end position="61"/>
    </location>
</feature>
<proteinExistence type="predicted"/>
<keyword evidence="1" id="KW-0812">Transmembrane</keyword>
<dbReference type="OrthoDB" id="9008670at2"/>